<dbReference type="PANTHER" id="PTHR45918">
    <property type="entry name" value="ALPHA-1,3/1,6-MANNOSYLTRANSFERASE ALG2"/>
    <property type="match status" value="1"/>
</dbReference>
<dbReference type="Pfam" id="PF13439">
    <property type="entry name" value="Glyco_transf_4"/>
    <property type="match status" value="1"/>
</dbReference>
<keyword evidence="19" id="KW-1185">Reference proteome</keyword>
<dbReference type="EMBL" id="VSZS01000045">
    <property type="protein sequence ID" value="TYR36455.1"/>
    <property type="molecule type" value="Genomic_DNA"/>
</dbReference>
<dbReference type="RefSeq" id="WP_148912831.1">
    <property type="nucleotide sequence ID" value="NZ_VSZS01000045.1"/>
</dbReference>
<keyword evidence="7" id="KW-0256">Endoplasmic reticulum</keyword>
<feature type="domain" description="Glycosyltransferase subfamily 4-like N-terminal" evidence="17">
    <location>
        <begin position="72"/>
        <end position="244"/>
    </location>
</feature>
<evidence type="ECO:0000256" key="2">
    <source>
        <dbReference type="ARBA" id="ARBA00004922"/>
    </source>
</evidence>
<evidence type="ECO:0000313" key="19">
    <source>
        <dbReference type="Proteomes" id="UP000323258"/>
    </source>
</evidence>
<comment type="caution">
    <text evidence="18">The sequence shown here is derived from an EMBL/GenBank/DDBJ whole genome shotgun (WGS) entry which is preliminary data.</text>
</comment>
<dbReference type="AlphaFoldDB" id="A0A5D4HAD8"/>
<evidence type="ECO:0000256" key="8">
    <source>
        <dbReference type="ARBA" id="ARBA00022989"/>
    </source>
</evidence>
<evidence type="ECO:0000256" key="5">
    <source>
        <dbReference type="ARBA" id="ARBA00022679"/>
    </source>
</evidence>
<protein>
    <recommendedName>
        <fullName evidence="10">GDP-Man:Man(1)GlcNAc(2)-PP-Dol alpha-1,3-mannosyltransferase</fullName>
        <ecNumber evidence="4">2.4.1.132</ecNumber>
        <ecNumber evidence="3">2.4.1.257</ecNumber>
    </recommendedName>
    <alternativeName>
        <fullName evidence="12">GDP-Man:Man(1)GlcNAc(2)-PP-dolichol mannosyltransferase</fullName>
    </alternativeName>
    <alternativeName>
        <fullName evidence="11">GDP-Man:Man(2)GlcNAc(2)-PP-Dol alpha-1,6-mannosyltransferase</fullName>
    </alternativeName>
</protein>
<feature type="domain" description="Glycosyl transferase family 1" evidence="16">
    <location>
        <begin position="251"/>
        <end position="389"/>
    </location>
</feature>
<dbReference type="Gene3D" id="3.40.50.2000">
    <property type="entry name" value="Glycogen Phosphorylase B"/>
    <property type="match status" value="2"/>
</dbReference>
<feature type="region of interest" description="Disordered" evidence="15">
    <location>
        <begin position="1"/>
        <end position="25"/>
    </location>
</feature>
<comment type="pathway">
    <text evidence="2">Protein modification; protein glycosylation.</text>
</comment>
<reference evidence="18 19" key="2">
    <citation type="submission" date="2019-09" db="EMBL/GenBank/DDBJ databases">
        <title>Mesorhizobium sp. MaA-C15 isolated from Microcystis aeruginosa.</title>
        <authorList>
            <person name="Jeong S.E."/>
            <person name="Jin H.M."/>
            <person name="Jeon C.O."/>
        </authorList>
    </citation>
    <scope>NUCLEOTIDE SEQUENCE [LARGE SCALE GENOMIC DNA]</scope>
    <source>
        <strain evidence="18 19">MaA-C15</strain>
    </source>
</reference>
<evidence type="ECO:0000256" key="6">
    <source>
        <dbReference type="ARBA" id="ARBA00022692"/>
    </source>
</evidence>
<dbReference type="EC" id="2.4.1.257" evidence="3"/>
<evidence type="ECO:0000256" key="10">
    <source>
        <dbReference type="ARBA" id="ARBA00032047"/>
    </source>
</evidence>
<dbReference type="EC" id="2.4.1.132" evidence="4"/>
<reference evidence="18 19" key="1">
    <citation type="submission" date="2019-08" db="EMBL/GenBank/DDBJ databases">
        <authorList>
            <person name="Seo Y.L."/>
        </authorList>
    </citation>
    <scope>NUCLEOTIDE SEQUENCE [LARGE SCALE GENOMIC DNA]</scope>
    <source>
        <strain evidence="18 19">MaA-C15</strain>
    </source>
</reference>
<gene>
    <name evidence="18" type="ORF">FY036_00850</name>
</gene>
<dbReference type="InterPro" id="IPR001296">
    <property type="entry name" value="Glyco_trans_1"/>
</dbReference>
<keyword evidence="9" id="KW-0472">Membrane</keyword>
<dbReference type="SUPFAM" id="SSF53756">
    <property type="entry name" value="UDP-Glycosyltransferase/glycogen phosphorylase"/>
    <property type="match status" value="1"/>
</dbReference>
<evidence type="ECO:0000256" key="1">
    <source>
        <dbReference type="ARBA" id="ARBA00004586"/>
    </source>
</evidence>
<dbReference type="PANTHER" id="PTHR45918:SF1">
    <property type="entry name" value="ALPHA-1,3_1,6-MANNOSYLTRANSFERASE ALG2"/>
    <property type="match status" value="1"/>
</dbReference>
<evidence type="ECO:0000256" key="7">
    <source>
        <dbReference type="ARBA" id="ARBA00022824"/>
    </source>
</evidence>
<proteinExistence type="predicted"/>
<feature type="compositionally biased region" description="Basic residues" evidence="15">
    <location>
        <begin position="1"/>
        <end position="15"/>
    </location>
</feature>
<dbReference type="InterPro" id="IPR027054">
    <property type="entry name" value="ALG2"/>
</dbReference>
<evidence type="ECO:0000256" key="3">
    <source>
        <dbReference type="ARBA" id="ARBA00011969"/>
    </source>
</evidence>
<comment type="catalytic activity">
    <reaction evidence="14">
        <text>an alpha-D-Man-(1-&gt;3)-beta-D-Man-(1-&gt;4)-beta-D-GlcNAc-(1-&gt;4)-alpha-D-GlcNAc-diphospho-di-trans,poly-cis-dolichol + GDP-alpha-D-mannose = an alpha-D-Man-(1-&gt;3)-[alpha-D-Man-(1-&gt;6)]-beta-D-Man-(1-&gt;4)-beta-D-GlcNAc-(1-&gt;4)-alpha-D-GlcNAc-diphospho-di-trans,poly-cis-dolichol + GDP + H(+)</text>
        <dbReference type="Rhea" id="RHEA:29519"/>
        <dbReference type="Rhea" id="RHEA-COMP:19513"/>
        <dbReference type="Rhea" id="RHEA-COMP:19515"/>
        <dbReference type="ChEBI" id="CHEBI:15378"/>
        <dbReference type="ChEBI" id="CHEBI:57527"/>
        <dbReference type="ChEBI" id="CHEBI:58189"/>
        <dbReference type="ChEBI" id="CHEBI:132510"/>
        <dbReference type="ChEBI" id="CHEBI:132511"/>
        <dbReference type="EC" id="2.4.1.257"/>
    </reaction>
    <physiologicalReaction direction="left-to-right" evidence="14">
        <dbReference type="Rhea" id="RHEA:29520"/>
    </physiologicalReaction>
</comment>
<sequence>MKRPRAAIFSRRHKETRPQNTADQPAVFGQEVELPSDPVGGVRCESQGSLPRRNEFSEQSVGIYHDYFAIRGGGERLVLTLARELQATLIYGYRSDKSFEVSAFPPDTRALAFPAALRREGVRSFALSSYFWGERTRARDYRVRIFSGVAAPFAAPPKGCGGVNIFYCHTPPRFLYDKRAHFLAQLGWPARILAPVALKVFGWAYRRAVERMDVIVTNSETTQARVAKYLGRDSAVVHPPIDTELFVWKGQGDYYLSTARLTSLKRVGQIVEAFLRMPHKKLIVASGGEDADLLRAKAASAPNIEFRGWVSDAEIRDLVGNSIATIYVPMDEDFGMSPVESMAAGKPVIGVAEGGLQETVLPNETGLLLNAGFTVNDLVNAVSALAPERALLMRRACEARALLFSKDKFINGIRRIIDDASRQPGDTA</sequence>
<keyword evidence="8" id="KW-1133">Transmembrane helix</keyword>
<keyword evidence="6" id="KW-0812">Transmembrane</keyword>
<organism evidence="18 19">
    <name type="scientific">Neoaquamicrobium microcysteis</name>
    <dbReference type="NCBI Taxonomy" id="2682781"/>
    <lineage>
        <taxon>Bacteria</taxon>
        <taxon>Pseudomonadati</taxon>
        <taxon>Pseudomonadota</taxon>
        <taxon>Alphaproteobacteria</taxon>
        <taxon>Hyphomicrobiales</taxon>
        <taxon>Phyllobacteriaceae</taxon>
        <taxon>Neoaquamicrobium</taxon>
    </lineage>
</organism>
<evidence type="ECO:0000256" key="14">
    <source>
        <dbReference type="ARBA" id="ARBA00045104"/>
    </source>
</evidence>
<evidence type="ECO:0000256" key="4">
    <source>
        <dbReference type="ARBA" id="ARBA00012649"/>
    </source>
</evidence>
<comment type="subcellular location">
    <subcellularLocation>
        <location evidence="1">Endoplasmic reticulum membrane</location>
    </subcellularLocation>
</comment>
<name>A0A5D4HAD8_9HYPH</name>
<evidence type="ECO:0000259" key="17">
    <source>
        <dbReference type="Pfam" id="PF13439"/>
    </source>
</evidence>
<dbReference type="GO" id="GO:0004378">
    <property type="term" value="F:GDP-Man:Man(1)GlcNAc(2)-PP-Dol alpha-1,3-mannosyltransferase activity"/>
    <property type="evidence" value="ECO:0007669"/>
    <property type="project" value="UniProtKB-EC"/>
</dbReference>
<evidence type="ECO:0000256" key="15">
    <source>
        <dbReference type="SAM" id="MobiDB-lite"/>
    </source>
</evidence>
<evidence type="ECO:0000256" key="11">
    <source>
        <dbReference type="ARBA" id="ARBA00032333"/>
    </source>
</evidence>
<comment type="catalytic activity">
    <reaction evidence="13">
        <text>a beta-D-Man-(1-&gt;4)-beta-D-GlcNAc-(1-&gt;4)-alpha-D-GlcNAc-diphospho-di-trans,poly-cis-dolichol + GDP-alpha-D-mannose = an alpha-D-Man-(1-&gt;3)-beta-D-Man-(1-&gt;4)-beta-D-GlcNAc-(1-&gt;4)-alpha-D-GlcNAc-diphospho-di-trans,poly-cis-dolichol + GDP + H(+)</text>
        <dbReference type="Rhea" id="RHEA:29515"/>
        <dbReference type="Rhea" id="RHEA-COMP:19511"/>
        <dbReference type="Rhea" id="RHEA-COMP:19513"/>
        <dbReference type="ChEBI" id="CHEBI:15378"/>
        <dbReference type="ChEBI" id="CHEBI:57527"/>
        <dbReference type="ChEBI" id="CHEBI:58189"/>
        <dbReference type="ChEBI" id="CHEBI:58472"/>
        <dbReference type="ChEBI" id="CHEBI:132510"/>
        <dbReference type="EC" id="2.4.1.132"/>
    </reaction>
    <physiologicalReaction direction="left-to-right" evidence="13">
        <dbReference type="Rhea" id="RHEA:29516"/>
    </physiologicalReaction>
</comment>
<dbReference type="Proteomes" id="UP000323258">
    <property type="component" value="Unassembled WGS sequence"/>
</dbReference>
<dbReference type="GO" id="GO:0102704">
    <property type="term" value="F:GDP-Man:Man(2)GlcNAc(2)-PP-Dol alpha-1,6-mannosyltransferase activity"/>
    <property type="evidence" value="ECO:0007669"/>
    <property type="project" value="UniProtKB-EC"/>
</dbReference>
<evidence type="ECO:0000313" key="18">
    <source>
        <dbReference type="EMBL" id="TYR36455.1"/>
    </source>
</evidence>
<dbReference type="InterPro" id="IPR028098">
    <property type="entry name" value="Glyco_trans_4-like_N"/>
</dbReference>
<keyword evidence="5 18" id="KW-0808">Transferase</keyword>
<evidence type="ECO:0000256" key="9">
    <source>
        <dbReference type="ARBA" id="ARBA00023136"/>
    </source>
</evidence>
<dbReference type="Pfam" id="PF00534">
    <property type="entry name" value="Glycos_transf_1"/>
    <property type="match status" value="1"/>
</dbReference>
<accession>A0A5D4HAD8</accession>
<evidence type="ECO:0000256" key="13">
    <source>
        <dbReference type="ARBA" id="ARBA00045103"/>
    </source>
</evidence>
<evidence type="ECO:0000256" key="12">
    <source>
        <dbReference type="ARBA" id="ARBA00032874"/>
    </source>
</evidence>
<evidence type="ECO:0000259" key="16">
    <source>
        <dbReference type="Pfam" id="PF00534"/>
    </source>
</evidence>